<dbReference type="AlphaFoldDB" id="A0A0C2WI98"/>
<protein>
    <submittedName>
        <fullName evidence="1">Uncharacterized protein</fullName>
    </submittedName>
</protein>
<proteinExistence type="predicted"/>
<dbReference type="InParanoid" id="A0A0C2WI98"/>
<feature type="non-terminal residue" evidence="1">
    <location>
        <position position="1"/>
    </location>
</feature>
<sequence>SPNEMSLIPTFITVNTCQTVVMKALKRIIGRIFSSWNKGCDSSVVQDSGELVNRPYNQRSASYTV</sequence>
<gene>
    <name evidence="1" type="ORF">M378DRAFT_167214</name>
</gene>
<organism evidence="1 2">
    <name type="scientific">Amanita muscaria (strain Koide BX008)</name>
    <dbReference type="NCBI Taxonomy" id="946122"/>
    <lineage>
        <taxon>Eukaryota</taxon>
        <taxon>Fungi</taxon>
        <taxon>Dikarya</taxon>
        <taxon>Basidiomycota</taxon>
        <taxon>Agaricomycotina</taxon>
        <taxon>Agaricomycetes</taxon>
        <taxon>Agaricomycetidae</taxon>
        <taxon>Agaricales</taxon>
        <taxon>Pluteineae</taxon>
        <taxon>Amanitaceae</taxon>
        <taxon>Amanita</taxon>
    </lineage>
</organism>
<name>A0A0C2WI98_AMAMK</name>
<evidence type="ECO:0000313" key="2">
    <source>
        <dbReference type="Proteomes" id="UP000054549"/>
    </source>
</evidence>
<dbReference type="Proteomes" id="UP000054549">
    <property type="component" value="Unassembled WGS sequence"/>
</dbReference>
<keyword evidence="2" id="KW-1185">Reference proteome</keyword>
<dbReference type="HOGENOM" id="CLU_2855733_0_0_1"/>
<accession>A0A0C2WI98</accession>
<reference evidence="1 2" key="1">
    <citation type="submission" date="2014-04" db="EMBL/GenBank/DDBJ databases">
        <title>Evolutionary Origins and Diversification of the Mycorrhizal Mutualists.</title>
        <authorList>
            <consortium name="DOE Joint Genome Institute"/>
            <consortium name="Mycorrhizal Genomics Consortium"/>
            <person name="Kohler A."/>
            <person name="Kuo A."/>
            <person name="Nagy L.G."/>
            <person name="Floudas D."/>
            <person name="Copeland A."/>
            <person name="Barry K.W."/>
            <person name="Cichocki N."/>
            <person name="Veneault-Fourrey C."/>
            <person name="LaButti K."/>
            <person name="Lindquist E.A."/>
            <person name="Lipzen A."/>
            <person name="Lundell T."/>
            <person name="Morin E."/>
            <person name="Murat C."/>
            <person name="Riley R."/>
            <person name="Ohm R."/>
            <person name="Sun H."/>
            <person name="Tunlid A."/>
            <person name="Henrissat B."/>
            <person name="Grigoriev I.V."/>
            <person name="Hibbett D.S."/>
            <person name="Martin F."/>
        </authorList>
    </citation>
    <scope>NUCLEOTIDE SEQUENCE [LARGE SCALE GENOMIC DNA]</scope>
    <source>
        <strain evidence="1 2">Koide BX008</strain>
    </source>
</reference>
<dbReference type="EMBL" id="KN818287">
    <property type="protein sequence ID" value="KIL61227.1"/>
    <property type="molecule type" value="Genomic_DNA"/>
</dbReference>
<evidence type="ECO:0000313" key="1">
    <source>
        <dbReference type="EMBL" id="KIL61227.1"/>
    </source>
</evidence>